<keyword evidence="4 10" id="KW-0963">Cytoplasm</keyword>
<evidence type="ECO:0000256" key="10">
    <source>
        <dbReference type="HAMAP-Rule" id="MF_01020"/>
    </source>
</evidence>
<protein>
    <recommendedName>
        <fullName evidence="10">Phosphoribosyl-ATP pyrophosphatase</fullName>
        <shortName evidence="10">PRA-PH</shortName>
        <ecNumber evidence="10">3.6.1.31</ecNumber>
    </recommendedName>
</protein>
<dbReference type="RefSeq" id="WP_266087296.1">
    <property type="nucleotide sequence ID" value="NZ_RKLV01000006.1"/>
</dbReference>
<dbReference type="PANTHER" id="PTHR42945:SF9">
    <property type="entry name" value="HISTIDINE BIOSYNTHESIS BIFUNCTIONAL PROTEIN HISIE"/>
    <property type="match status" value="1"/>
</dbReference>
<dbReference type="AlphaFoldDB" id="A0A9Q4C4P7"/>
<accession>A0A9Q4C4P7</accession>
<dbReference type="EC" id="3.6.1.31" evidence="10"/>
<keyword evidence="7 10" id="KW-0378">Hydrolase</keyword>
<comment type="subcellular location">
    <subcellularLocation>
        <location evidence="2 10">Cytoplasm</location>
    </subcellularLocation>
</comment>
<dbReference type="Pfam" id="PF01503">
    <property type="entry name" value="PRA-PH"/>
    <property type="match status" value="1"/>
</dbReference>
<feature type="region of interest" description="Disordered" evidence="11">
    <location>
        <begin position="18"/>
        <end position="39"/>
    </location>
</feature>
<evidence type="ECO:0000313" key="12">
    <source>
        <dbReference type="EMBL" id="MCX2819223.1"/>
    </source>
</evidence>
<evidence type="ECO:0000313" key="13">
    <source>
        <dbReference type="Proteomes" id="UP001149411"/>
    </source>
</evidence>
<evidence type="ECO:0000256" key="7">
    <source>
        <dbReference type="ARBA" id="ARBA00022801"/>
    </source>
</evidence>
<evidence type="ECO:0000256" key="6">
    <source>
        <dbReference type="ARBA" id="ARBA00022741"/>
    </source>
</evidence>
<comment type="similarity">
    <text evidence="10">Belongs to the PRA-PH family.</text>
</comment>
<dbReference type="GO" id="GO:0004636">
    <property type="term" value="F:phosphoribosyl-ATP diphosphatase activity"/>
    <property type="evidence" value="ECO:0007669"/>
    <property type="project" value="UniProtKB-UniRule"/>
</dbReference>
<evidence type="ECO:0000256" key="2">
    <source>
        <dbReference type="ARBA" id="ARBA00004496"/>
    </source>
</evidence>
<proteinExistence type="inferred from homology"/>
<gene>
    <name evidence="10 12" type="primary">hisE</name>
    <name evidence="12" type="ORF">EGH25_07640</name>
</gene>
<evidence type="ECO:0000256" key="8">
    <source>
        <dbReference type="ARBA" id="ARBA00022840"/>
    </source>
</evidence>
<evidence type="ECO:0000256" key="1">
    <source>
        <dbReference type="ARBA" id="ARBA00001460"/>
    </source>
</evidence>
<dbReference type="CDD" id="cd11534">
    <property type="entry name" value="NTP-PPase_HisIE_like"/>
    <property type="match status" value="1"/>
</dbReference>
<evidence type="ECO:0000256" key="4">
    <source>
        <dbReference type="ARBA" id="ARBA00022490"/>
    </source>
</evidence>
<dbReference type="NCBIfam" id="TIGR03188">
    <property type="entry name" value="histidine_hisI"/>
    <property type="match status" value="1"/>
</dbReference>
<sequence length="95" mass="10902">MTDTDIFEELYEVIEDRRDAPREDSYTSSLLEEGVDAPLEKLGEEATEVTLAAKNDDTDELVHESADLIYHLYVVLTARDIELEEVVEELEERRG</sequence>
<name>A0A9Q4C4P7_9EURY</name>
<dbReference type="GO" id="GO:0005737">
    <property type="term" value="C:cytoplasm"/>
    <property type="evidence" value="ECO:0007669"/>
    <property type="project" value="UniProtKB-SubCell"/>
</dbReference>
<organism evidence="12 13">
    <name type="scientific">Halorutilus salinus</name>
    <dbReference type="NCBI Taxonomy" id="2487751"/>
    <lineage>
        <taxon>Archaea</taxon>
        <taxon>Methanobacteriati</taxon>
        <taxon>Methanobacteriota</taxon>
        <taxon>Stenosarchaea group</taxon>
        <taxon>Halobacteria</taxon>
        <taxon>Halorutilales</taxon>
        <taxon>Halorutilaceae</taxon>
        <taxon>Halorutilus</taxon>
    </lineage>
</organism>
<dbReference type="SUPFAM" id="SSF101386">
    <property type="entry name" value="all-alpha NTP pyrophosphatases"/>
    <property type="match status" value="1"/>
</dbReference>
<dbReference type="Proteomes" id="UP001149411">
    <property type="component" value="Unassembled WGS sequence"/>
</dbReference>
<evidence type="ECO:0000256" key="9">
    <source>
        <dbReference type="ARBA" id="ARBA00023102"/>
    </source>
</evidence>
<dbReference type="GO" id="GO:0005524">
    <property type="term" value="F:ATP binding"/>
    <property type="evidence" value="ECO:0007669"/>
    <property type="project" value="UniProtKB-KW"/>
</dbReference>
<dbReference type="GO" id="GO:0000105">
    <property type="term" value="P:L-histidine biosynthetic process"/>
    <property type="evidence" value="ECO:0007669"/>
    <property type="project" value="UniProtKB-UniRule"/>
</dbReference>
<evidence type="ECO:0000256" key="5">
    <source>
        <dbReference type="ARBA" id="ARBA00022605"/>
    </source>
</evidence>
<dbReference type="InterPro" id="IPR008179">
    <property type="entry name" value="HisE"/>
</dbReference>
<dbReference type="EMBL" id="RKLV01000006">
    <property type="protein sequence ID" value="MCX2819223.1"/>
    <property type="molecule type" value="Genomic_DNA"/>
</dbReference>
<keyword evidence="5 10" id="KW-0028">Amino-acid biosynthesis</keyword>
<reference evidence="12" key="1">
    <citation type="submission" date="2022-09" db="EMBL/GenBank/DDBJ databases">
        <title>Haloadaptaus new haloarchaeum isolated from saline soil.</title>
        <authorList>
            <person name="Duran-Viseras A."/>
            <person name="Sanchez-Porro C."/>
            <person name="Ventosa A."/>
        </authorList>
    </citation>
    <scope>NUCLEOTIDE SEQUENCE</scope>
    <source>
        <strain evidence="12">F3-133</strain>
    </source>
</reference>
<dbReference type="PANTHER" id="PTHR42945">
    <property type="entry name" value="HISTIDINE BIOSYNTHESIS BIFUNCTIONAL PROTEIN"/>
    <property type="match status" value="1"/>
</dbReference>
<comment type="catalytic activity">
    <reaction evidence="1 10">
        <text>1-(5-phospho-beta-D-ribosyl)-ATP + H2O = 1-(5-phospho-beta-D-ribosyl)-5'-AMP + diphosphate + H(+)</text>
        <dbReference type="Rhea" id="RHEA:22828"/>
        <dbReference type="ChEBI" id="CHEBI:15377"/>
        <dbReference type="ChEBI" id="CHEBI:15378"/>
        <dbReference type="ChEBI" id="CHEBI:33019"/>
        <dbReference type="ChEBI" id="CHEBI:59457"/>
        <dbReference type="ChEBI" id="CHEBI:73183"/>
        <dbReference type="EC" id="3.6.1.31"/>
    </reaction>
</comment>
<keyword evidence="8 10" id="KW-0067">ATP-binding</keyword>
<dbReference type="HAMAP" id="MF_01020">
    <property type="entry name" value="HisE"/>
    <property type="match status" value="1"/>
</dbReference>
<comment type="pathway">
    <text evidence="3 10">Amino-acid biosynthesis; L-histidine biosynthesis; L-histidine from 5-phospho-alpha-D-ribose 1-diphosphate: step 2/9.</text>
</comment>
<evidence type="ECO:0000256" key="3">
    <source>
        <dbReference type="ARBA" id="ARBA00005204"/>
    </source>
</evidence>
<evidence type="ECO:0000256" key="11">
    <source>
        <dbReference type="SAM" id="MobiDB-lite"/>
    </source>
</evidence>
<keyword evidence="9 10" id="KW-0368">Histidine biosynthesis</keyword>
<comment type="caution">
    <text evidence="12">The sequence shown here is derived from an EMBL/GenBank/DDBJ whole genome shotgun (WGS) entry which is preliminary data.</text>
</comment>
<dbReference type="InterPro" id="IPR021130">
    <property type="entry name" value="PRib-ATP_PPHydrolase-like"/>
</dbReference>
<keyword evidence="13" id="KW-1185">Reference proteome</keyword>
<dbReference type="Gene3D" id="1.10.287.1080">
    <property type="entry name" value="MazG-like"/>
    <property type="match status" value="1"/>
</dbReference>
<keyword evidence="6 10" id="KW-0547">Nucleotide-binding</keyword>